<comment type="caution">
    <text evidence="1">The sequence shown here is derived from an EMBL/GenBank/DDBJ whole genome shotgun (WGS) entry which is preliminary data.</text>
</comment>
<name>A0A9Q3MBD3_9HYPH</name>
<organism evidence="1 3">
    <name type="scientific">Rhizobium lentis</name>
    <dbReference type="NCBI Taxonomy" id="1138194"/>
    <lineage>
        <taxon>Bacteria</taxon>
        <taxon>Pseudomonadati</taxon>
        <taxon>Pseudomonadota</taxon>
        <taxon>Alphaproteobacteria</taxon>
        <taxon>Hyphomicrobiales</taxon>
        <taxon>Rhizobiaceae</taxon>
        <taxon>Rhizobium/Agrobacterium group</taxon>
        <taxon>Rhizobium</taxon>
    </lineage>
</organism>
<gene>
    <name evidence="2" type="ORF">HJB60_30180</name>
    <name evidence="1" type="ORF">HJB63_22510</name>
</gene>
<dbReference type="InterPro" id="IPR027056">
    <property type="entry name" value="Gluconate_2DH_su3"/>
</dbReference>
<dbReference type="Pfam" id="PF13618">
    <property type="entry name" value="Gluconate_2-dh3"/>
    <property type="match status" value="1"/>
</dbReference>
<dbReference type="AlphaFoldDB" id="A0A9Q3MBD3"/>
<evidence type="ECO:0000313" key="3">
    <source>
        <dbReference type="Proteomes" id="UP000749740"/>
    </source>
</evidence>
<evidence type="ECO:0000313" key="1">
    <source>
        <dbReference type="EMBL" id="MBX5025328.1"/>
    </source>
</evidence>
<reference evidence="1 4" key="1">
    <citation type="submission" date="2020-04" db="EMBL/GenBank/DDBJ databases">
        <title>Global-level population genomics: horizontal gene transfer, symbiosis and evolution in Rhizobia.</title>
        <authorList>
            <person name="Gai Y."/>
        </authorList>
    </citation>
    <scope>NUCLEOTIDE SEQUENCE</scope>
    <source>
        <strain evidence="2 4">BLR33</strain>
        <strain evidence="1">BLR57</strain>
    </source>
</reference>
<evidence type="ECO:0000313" key="2">
    <source>
        <dbReference type="EMBL" id="MBX5093396.1"/>
    </source>
</evidence>
<dbReference type="EMBL" id="JABDYC010000008">
    <property type="protein sequence ID" value="MBX5025328.1"/>
    <property type="molecule type" value="Genomic_DNA"/>
</dbReference>
<keyword evidence="4" id="KW-1185">Reference proteome</keyword>
<protein>
    <submittedName>
        <fullName evidence="1">Gluconate 2-dehydrogenase subunit 3 family protein</fullName>
    </submittedName>
</protein>
<evidence type="ECO:0000313" key="4">
    <source>
        <dbReference type="Proteomes" id="UP000770629"/>
    </source>
</evidence>
<proteinExistence type="predicted"/>
<dbReference type="Proteomes" id="UP000749740">
    <property type="component" value="Unassembled WGS sequence"/>
</dbReference>
<sequence>MKRRDVLTLIGALVAAGPIGCKPACGEEMSGYPTGTDSNKRSPLKSIEHGGFRKALMDDEDVRTLKAVFDRLIPEDQFGPSASKVGCLDFLDAQLTGGYGEASTLYREGPEQPHEEQMLQKAQFIATPRERYRAGLQALRAYTLETDSASFADLPPSRQDEILAGMEQGTIKLGTALDARAFFELMLTNVREGYFADPYYGGNKDMAGWKMIGFPGARYDYRAYTDRTGQKLNLVPVSLVPKN</sequence>
<dbReference type="Proteomes" id="UP000770629">
    <property type="component" value="Unassembled WGS sequence"/>
</dbReference>
<accession>A0A9Q3MBD3</accession>
<dbReference type="EMBL" id="JABDYF010000017">
    <property type="protein sequence ID" value="MBX5093396.1"/>
    <property type="molecule type" value="Genomic_DNA"/>
</dbReference>